<keyword evidence="11" id="KW-0808">Transferase</keyword>
<protein>
    <recommendedName>
        <fullName evidence="5 8">ATP phosphoribosyltransferase regulatory subunit</fullName>
    </recommendedName>
</protein>
<evidence type="ECO:0000256" key="4">
    <source>
        <dbReference type="ARBA" id="ARBA00011496"/>
    </source>
</evidence>
<evidence type="ECO:0000256" key="1">
    <source>
        <dbReference type="ARBA" id="ARBA00004496"/>
    </source>
</evidence>
<dbReference type="Gene3D" id="3.30.930.10">
    <property type="entry name" value="Bira Bifunctional Protein, Domain 2"/>
    <property type="match status" value="1"/>
</dbReference>
<dbReference type="eggNOG" id="COG3705">
    <property type="taxonomic scope" value="Bacteria"/>
</dbReference>
<evidence type="ECO:0000313" key="11">
    <source>
        <dbReference type="EMBL" id="GAE44893.1"/>
    </source>
</evidence>
<evidence type="ECO:0000256" key="2">
    <source>
        <dbReference type="ARBA" id="ARBA00004667"/>
    </source>
</evidence>
<evidence type="ECO:0000313" key="12">
    <source>
        <dbReference type="Proteomes" id="UP000018949"/>
    </source>
</evidence>
<proteinExistence type="inferred from homology"/>
<accession>W4RLX6</accession>
<dbReference type="NCBIfam" id="TIGR00443">
    <property type="entry name" value="hisZ_biosyn_reg"/>
    <property type="match status" value="1"/>
</dbReference>
<dbReference type="GO" id="GO:0006427">
    <property type="term" value="P:histidyl-tRNA aminoacylation"/>
    <property type="evidence" value="ECO:0007669"/>
    <property type="project" value="TreeGrafter"/>
</dbReference>
<keyword evidence="6 8" id="KW-0963">Cytoplasm</keyword>
<feature type="domain" description="Aminoacyl-transfer RNA synthetases class-II family profile" evidence="10">
    <location>
        <begin position="12"/>
        <end position="332"/>
    </location>
</feature>
<feature type="binding site" evidence="9">
    <location>
        <begin position="274"/>
        <end position="275"/>
    </location>
    <ligand>
        <name>L-histidine</name>
        <dbReference type="ChEBI" id="CHEBI:57595"/>
    </ligand>
</feature>
<evidence type="ECO:0000259" key="10">
    <source>
        <dbReference type="PROSITE" id="PS50862"/>
    </source>
</evidence>
<reference evidence="11 12" key="1">
    <citation type="submission" date="2013-12" db="EMBL/GenBank/DDBJ databases">
        <title>NBRP : Genome information of microbial organism related human and environment.</title>
        <authorList>
            <person name="Hattori M."/>
            <person name="Oshima K."/>
            <person name="Inaba H."/>
            <person name="Suda W."/>
            <person name="Sakamoto M."/>
            <person name="Iino T."/>
            <person name="Kitahara M."/>
            <person name="Oshida Y."/>
            <person name="Iida T."/>
            <person name="Kudo T."/>
            <person name="Itoh T."/>
            <person name="Ahmed I."/>
            <person name="Ohkuma M."/>
        </authorList>
    </citation>
    <scope>NUCLEOTIDE SEQUENCE [LARGE SCALE GENOMIC DNA]</scope>
    <source>
        <strain evidence="11 12">JCM 21738</strain>
    </source>
</reference>
<dbReference type="UniPathway" id="UPA00031">
    <property type="reaction ID" value="UER00006"/>
</dbReference>
<evidence type="ECO:0000256" key="7">
    <source>
        <dbReference type="ARBA" id="ARBA00025246"/>
    </source>
</evidence>
<comment type="subcellular location">
    <subcellularLocation>
        <location evidence="1 8">Cytoplasm</location>
    </subcellularLocation>
</comment>
<dbReference type="GO" id="GO:0004821">
    <property type="term" value="F:histidine-tRNA ligase activity"/>
    <property type="evidence" value="ECO:0007669"/>
    <property type="project" value="TreeGrafter"/>
</dbReference>
<dbReference type="InterPro" id="IPR041715">
    <property type="entry name" value="HisRS-like_core"/>
</dbReference>
<evidence type="ECO:0000256" key="3">
    <source>
        <dbReference type="ARBA" id="ARBA00005539"/>
    </source>
</evidence>
<dbReference type="EMBL" id="BAUW01000013">
    <property type="protein sequence ID" value="GAE44893.1"/>
    <property type="molecule type" value="Genomic_DNA"/>
</dbReference>
<comment type="similarity">
    <text evidence="3 8">Belongs to the class-II aminoacyl-tRNA synthetase family. HisZ subfamily.</text>
</comment>
<dbReference type="CDD" id="cd00773">
    <property type="entry name" value="HisRS-like_core"/>
    <property type="match status" value="1"/>
</dbReference>
<name>W4RLX6_9BACI</name>
<feature type="binding site" evidence="9">
    <location>
        <position position="111"/>
    </location>
    <ligand>
        <name>L-histidine</name>
        <dbReference type="ChEBI" id="CHEBI:57595"/>
    </ligand>
</feature>
<dbReference type="InterPro" id="IPR004517">
    <property type="entry name" value="HisZ"/>
</dbReference>
<dbReference type="InterPro" id="IPR045864">
    <property type="entry name" value="aa-tRNA-synth_II/BPL/LPL"/>
</dbReference>
<evidence type="ECO:0000256" key="5">
    <source>
        <dbReference type="ARBA" id="ARBA00020397"/>
    </source>
</evidence>
<evidence type="ECO:0000256" key="9">
    <source>
        <dbReference type="PIRSR" id="PIRSR001549-1"/>
    </source>
</evidence>
<comment type="subunit">
    <text evidence="4 8">Heteromultimer composed of HisG and HisZ subunits.</text>
</comment>
<dbReference type="GO" id="GO:0016757">
    <property type="term" value="F:glycosyltransferase activity"/>
    <property type="evidence" value="ECO:0007669"/>
    <property type="project" value="UniProtKB-KW"/>
</dbReference>
<organism evidence="11 12">
    <name type="scientific">Mesobacillus boroniphilus JCM 21738</name>
    <dbReference type="NCBI Taxonomy" id="1294265"/>
    <lineage>
        <taxon>Bacteria</taxon>
        <taxon>Bacillati</taxon>
        <taxon>Bacillota</taxon>
        <taxon>Bacilli</taxon>
        <taxon>Bacillales</taxon>
        <taxon>Bacillaceae</taxon>
        <taxon>Mesobacillus</taxon>
    </lineage>
</organism>
<sequence length="409" mass="45507">MSRLFMFEKPLGMRDTLPELYEAKEKVRSSIEKEMKQWGFQFIETPALEYYETVGTASAILDQQLFKLLDQQGHTLVLRPDMTAPIARVAASKLFKDQVPLRLAYSANVYRAQQREGGRPAEFEQIGVECIGDDSVSADGEMISLAISSLKKAGLEQFQLSVGHVGFVNELFVQILGTEERARELTKFLYEKNYVGYREHVKALPLSSIDSQRLLAFLELRGGPEVIDKASELVENGKGRAALNELKLLCDIIKDFGESGRIKFDLTIVSHMSYYTGILFEVYAGMVGFPIGNGGRYDKLLEKFGKSTGATGFAIRLDRLLESLGNLGEPEPVTCILFSLNGEKKLANLQHSAGKTGNGSSSRTSAQCAILMLAPIRLLMSFTLLGRRECNERTADHRDAKGQDFYRSS</sequence>
<keyword evidence="8" id="KW-0368">Histidine biosynthesis</keyword>
<dbReference type="GO" id="GO:0005737">
    <property type="term" value="C:cytoplasm"/>
    <property type="evidence" value="ECO:0007669"/>
    <property type="project" value="UniProtKB-SubCell"/>
</dbReference>
<keyword evidence="8" id="KW-0028">Amino-acid biosynthesis</keyword>
<dbReference type="GO" id="GO:0000105">
    <property type="term" value="P:L-histidine biosynthetic process"/>
    <property type="evidence" value="ECO:0007669"/>
    <property type="project" value="UniProtKB-UniRule"/>
</dbReference>
<keyword evidence="12" id="KW-1185">Reference proteome</keyword>
<dbReference type="SUPFAM" id="SSF55681">
    <property type="entry name" value="Class II aaRS and biotin synthetases"/>
    <property type="match status" value="1"/>
</dbReference>
<dbReference type="Proteomes" id="UP000018949">
    <property type="component" value="Unassembled WGS sequence"/>
</dbReference>
<dbReference type="NCBIfam" id="NF008941">
    <property type="entry name" value="PRK12292.2-4"/>
    <property type="match status" value="1"/>
</dbReference>
<feature type="binding site" evidence="9">
    <location>
        <position position="129"/>
    </location>
    <ligand>
        <name>L-histidine</name>
        <dbReference type="ChEBI" id="CHEBI:57595"/>
    </ligand>
</feature>
<dbReference type="HAMAP" id="MF_00125">
    <property type="entry name" value="HisZ"/>
    <property type="match status" value="1"/>
</dbReference>
<comment type="miscellaneous">
    <text evidence="8">This function is generally fulfilled by the C-terminal part of HisG, which is missing in some bacteria such as this one.</text>
</comment>
<evidence type="ECO:0000256" key="6">
    <source>
        <dbReference type="ARBA" id="ARBA00022490"/>
    </source>
</evidence>
<dbReference type="PANTHER" id="PTHR43707">
    <property type="entry name" value="HISTIDYL-TRNA SYNTHETASE"/>
    <property type="match status" value="1"/>
</dbReference>
<dbReference type="InterPro" id="IPR004516">
    <property type="entry name" value="HisRS/HisZ"/>
</dbReference>
<dbReference type="InterPro" id="IPR006195">
    <property type="entry name" value="aa-tRNA-synth_II"/>
</dbReference>
<dbReference type="Pfam" id="PF13393">
    <property type="entry name" value="tRNA-synt_His"/>
    <property type="match status" value="1"/>
</dbReference>
<dbReference type="AlphaFoldDB" id="W4RLX6"/>
<comment type="caution">
    <text evidence="11">The sequence shown here is derived from an EMBL/GenBank/DDBJ whole genome shotgun (WGS) entry which is preliminary data.</text>
</comment>
<gene>
    <name evidence="8" type="primary">hisZ</name>
    <name evidence="11" type="ORF">JCM21738_1644</name>
</gene>
<evidence type="ECO:0000256" key="8">
    <source>
        <dbReference type="HAMAP-Rule" id="MF_00125"/>
    </source>
</evidence>
<dbReference type="PANTHER" id="PTHR43707:SF1">
    <property type="entry name" value="HISTIDINE--TRNA LIGASE, MITOCHONDRIAL-RELATED"/>
    <property type="match status" value="1"/>
</dbReference>
<comment type="function">
    <text evidence="7 8">Required for the first step of histidine biosynthesis. May allow the feedback regulation of ATP phosphoribosyltransferase activity by histidine.</text>
</comment>
<feature type="binding site" evidence="9">
    <location>
        <begin position="81"/>
        <end position="83"/>
    </location>
    <ligand>
        <name>L-histidine</name>
        <dbReference type="ChEBI" id="CHEBI:57595"/>
    </ligand>
</feature>
<dbReference type="PIRSF" id="PIRSF001549">
    <property type="entry name" value="His-tRNA_synth"/>
    <property type="match status" value="1"/>
</dbReference>
<keyword evidence="11" id="KW-0328">Glycosyltransferase</keyword>
<dbReference type="PROSITE" id="PS50862">
    <property type="entry name" value="AA_TRNA_LIGASE_II"/>
    <property type="match status" value="1"/>
</dbReference>
<dbReference type="GO" id="GO:0140096">
    <property type="term" value="F:catalytic activity, acting on a protein"/>
    <property type="evidence" value="ECO:0007669"/>
    <property type="project" value="UniProtKB-ARBA"/>
</dbReference>
<comment type="pathway">
    <text evidence="2 8">Amino-acid biosynthesis; L-histidine biosynthesis; L-histidine from 5-phospho-alpha-D-ribose 1-diphosphate: step 1/9.</text>
</comment>
<feature type="binding site" evidence="9">
    <location>
        <position position="125"/>
    </location>
    <ligand>
        <name>L-histidine</name>
        <dbReference type="ChEBI" id="CHEBI:57595"/>
    </ligand>
</feature>